<dbReference type="PROSITE" id="PS00554">
    <property type="entry name" value="TEA_1"/>
    <property type="match status" value="1"/>
</dbReference>
<evidence type="ECO:0000256" key="6">
    <source>
        <dbReference type="ARBA" id="ARBA00023242"/>
    </source>
</evidence>
<dbReference type="GO" id="GO:0005634">
    <property type="term" value="C:nucleus"/>
    <property type="evidence" value="ECO:0007669"/>
    <property type="project" value="UniProtKB-SubCell"/>
</dbReference>
<comment type="caution">
    <text evidence="11">The sequence shown here is derived from an EMBL/GenBank/DDBJ whole genome shotgun (WGS) entry which is preliminary data.</text>
</comment>
<accession>A0A6V8HA04</accession>
<dbReference type="PROSITE" id="PS51088">
    <property type="entry name" value="TEA_2"/>
    <property type="match status" value="1"/>
</dbReference>
<evidence type="ECO:0000256" key="3">
    <source>
        <dbReference type="ARBA" id="ARBA00023015"/>
    </source>
</evidence>
<dbReference type="SMART" id="SM00426">
    <property type="entry name" value="TEA"/>
    <property type="match status" value="1"/>
</dbReference>
<dbReference type="Gene3D" id="6.10.20.40">
    <property type="entry name" value="TEA/ATTS domain"/>
    <property type="match status" value="1"/>
</dbReference>
<dbReference type="PANTHER" id="PTHR11834">
    <property type="entry name" value="TRANSCRIPTIONAL ENHANCER FACTOR TEF RELATED"/>
    <property type="match status" value="1"/>
</dbReference>
<evidence type="ECO:0000256" key="7">
    <source>
        <dbReference type="ARBA" id="ARBA00023321"/>
    </source>
</evidence>
<protein>
    <submittedName>
        <fullName evidence="11">Regulatory protein</fullName>
    </submittedName>
</protein>
<dbReference type="GO" id="GO:0000981">
    <property type="term" value="F:DNA-binding transcription factor activity, RNA polymerase II-specific"/>
    <property type="evidence" value="ECO:0007669"/>
    <property type="project" value="TreeGrafter"/>
</dbReference>
<comment type="subcellular location">
    <subcellularLocation>
        <location evidence="1">Nucleus</location>
    </subcellularLocation>
</comment>
<feature type="region of interest" description="Disordered" evidence="9">
    <location>
        <begin position="1"/>
        <end position="31"/>
    </location>
</feature>
<keyword evidence="5" id="KW-0804">Transcription</keyword>
<dbReference type="Proteomes" id="UP000053095">
    <property type="component" value="Unassembled WGS sequence"/>
</dbReference>
<comment type="similarity">
    <text evidence="2">Belongs to the TEC1 family.</text>
</comment>
<evidence type="ECO:0000313" key="11">
    <source>
        <dbReference type="EMBL" id="GAM38111.1"/>
    </source>
</evidence>
<name>A0A6V8HA04_TALPI</name>
<dbReference type="EMBL" id="DF933829">
    <property type="protein sequence ID" value="GAM38111.1"/>
    <property type="molecule type" value="Genomic_DNA"/>
</dbReference>
<evidence type="ECO:0000256" key="1">
    <source>
        <dbReference type="ARBA" id="ARBA00004123"/>
    </source>
</evidence>
<feature type="region of interest" description="Disordered" evidence="9">
    <location>
        <begin position="562"/>
        <end position="582"/>
    </location>
</feature>
<feature type="region of interest" description="Disordered" evidence="9">
    <location>
        <begin position="808"/>
        <end position="827"/>
    </location>
</feature>
<gene>
    <name evidence="11" type="ORF">TCE0_033f08593</name>
</gene>
<dbReference type="PANTHER" id="PTHR11834:SF0">
    <property type="entry name" value="PROTEIN SCALLOPED"/>
    <property type="match status" value="1"/>
</dbReference>
<organism evidence="11 12">
    <name type="scientific">Talaromyces pinophilus</name>
    <name type="common">Penicillium pinophilum</name>
    <dbReference type="NCBI Taxonomy" id="128442"/>
    <lineage>
        <taxon>Eukaryota</taxon>
        <taxon>Fungi</taxon>
        <taxon>Dikarya</taxon>
        <taxon>Ascomycota</taxon>
        <taxon>Pezizomycotina</taxon>
        <taxon>Eurotiomycetes</taxon>
        <taxon>Eurotiomycetidae</taxon>
        <taxon>Eurotiales</taxon>
        <taxon>Trichocomaceae</taxon>
        <taxon>Talaromyces</taxon>
        <taxon>Talaromyces sect. Talaromyces</taxon>
    </lineage>
</organism>
<reference evidence="12" key="1">
    <citation type="journal article" date="2015" name="Genome Announc.">
        <title>Draft genome sequence of Talaromyces cellulolyticus strain Y-94, a source of lignocellulosic biomass-degrading enzymes.</title>
        <authorList>
            <person name="Fujii T."/>
            <person name="Koike H."/>
            <person name="Sawayama S."/>
            <person name="Yano S."/>
            <person name="Inoue H."/>
        </authorList>
    </citation>
    <scope>NUCLEOTIDE SEQUENCE [LARGE SCALE GENOMIC DNA]</scope>
    <source>
        <strain evidence="12">Y-94</strain>
    </source>
</reference>
<evidence type="ECO:0000256" key="9">
    <source>
        <dbReference type="SAM" id="MobiDB-lite"/>
    </source>
</evidence>
<evidence type="ECO:0000256" key="4">
    <source>
        <dbReference type="ARBA" id="ARBA00023159"/>
    </source>
</evidence>
<feature type="region of interest" description="Disordered" evidence="9">
    <location>
        <begin position="523"/>
        <end position="546"/>
    </location>
</feature>
<evidence type="ECO:0000256" key="5">
    <source>
        <dbReference type="ARBA" id="ARBA00023163"/>
    </source>
</evidence>
<dbReference type="InterPro" id="IPR038096">
    <property type="entry name" value="TEA/ATTS_sf"/>
</dbReference>
<feature type="domain" description="TEA" evidence="10">
    <location>
        <begin position="132"/>
        <end position="206"/>
    </location>
</feature>
<dbReference type="InterPro" id="IPR000818">
    <property type="entry name" value="TEA/ATTS_dom"/>
</dbReference>
<feature type="DNA-binding region" description="TEA" evidence="8">
    <location>
        <begin position="132"/>
        <end position="206"/>
    </location>
</feature>
<keyword evidence="6" id="KW-0539">Nucleus</keyword>
<keyword evidence="3" id="KW-0805">Transcription regulation</keyword>
<evidence type="ECO:0000259" key="10">
    <source>
        <dbReference type="PROSITE" id="PS51088"/>
    </source>
</evidence>
<keyword evidence="7" id="KW-0749">Sporulation</keyword>
<evidence type="ECO:0000256" key="8">
    <source>
        <dbReference type="PROSITE-ProRule" id="PRU00505"/>
    </source>
</evidence>
<dbReference type="GO" id="GO:0005667">
    <property type="term" value="C:transcription regulator complex"/>
    <property type="evidence" value="ECO:0007669"/>
    <property type="project" value="TreeGrafter"/>
</dbReference>
<dbReference type="GO" id="GO:0048315">
    <property type="term" value="P:conidium formation"/>
    <property type="evidence" value="ECO:0007669"/>
    <property type="project" value="UniProtKB-KW"/>
</dbReference>
<keyword evidence="12" id="KW-1185">Reference proteome</keyword>
<dbReference type="Pfam" id="PF01285">
    <property type="entry name" value="TEA"/>
    <property type="match status" value="1"/>
</dbReference>
<dbReference type="GO" id="GO:0000978">
    <property type="term" value="F:RNA polymerase II cis-regulatory region sequence-specific DNA binding"/>
    <property type="evidence" value="ECO:0007669"/>
    <property type="project" value="TreeGrafter"/>
</dbReference>
<dbReference type="PRINTS" id="PR00065">
    <property type="entry name" value="TEADOMAIN"/>
</dbReference>
<dbReference type="AlphaFoldDB" id="A0A6V8HA04"/>
<feature type="region of interest" description="Disordered" evidence="9">
    <location>
        <begin position="737"/>
        <end position="787"/>
    </location>
</feature>
<evidence type="ECO:0000256" key="2">
    <source>
        <dbReference type="ARBA" id="ARBA00008421"/>
    </source>
</evidence>
<keyword evidence="7" id="KW-0183">Conidiation</keyword>
<dbReference type="InterPro" id="IPR050937">
    <property type="entry name" value="TEC1_TEAD_TF"/>
</dbReference>
<feature type="compositionally biased region" description="Basic residues" evidence="9">
    <location>
        <begin position="753"/>
        <end position="771"/>
    </location>
</feature>
<feature type="compositionally biased region" description="Polar residues" evidence="9">
    <location>
        <begin position="1"/>
        <end position="18"/>
    </location>
</feature>
<sequence length="827" mass="91621">MADWQTESFAPHTQSSLDSVGGIGGGGAHRALQHTSGNAQAYADGAMHGDAGSRDDHLQLALKYPPAPVPFHHSISSTSLHDSHVLAARIQAKKLRRLQSAAHSMPAMRPKRSYLKSQKYLEYRARPRRDTGKDGEPVWSDALEDAFQQALEANPPMGRRKWSERGKSYGRNELIAEYIYKLTGKRRTRKQVSSHLQVLDSFLKGDPEWERLVREKPDAPNTQPPTTNPEYRTSIDYQLSRSYNTQPQSACPDYGASSHTYNGDLPTPITLGSNIYDTNSHLIHAFNFDMWVSAPQQANRIDKALHVYTRLQGDQHRPVALPMPLENLAGWRTSFPYLSSLVDDPTSSLDCDIILLEVNLQLMTDFPPPGSRLGIQLDLDFAHPTMGDVSLVSQMEDWACSTHLYEGGQKMQETYHDLQKASSTKIKPFFESSWWAKLFTQLTQEKQMAESSGQQDAAQAADDHTRQFFRSLSAIHELTAIPSSSHRRMSNSFVTNPQGDDRKRVAILLWKFRQTRPGEVGTTTWRRLIPPPERSTTNSPRTAAGIDLPPLALESLLSNKPQDNVYHGNAHGSFQHQHHHQIPTAVSLQQQWPVYADPQDSVTNIFGAQGPYDFLSNINKPDDGIVDKTSVTSVLDSFTGLASESTQAGSINVSSAGDNLFSVHDLPLSSHSHLSGYGLSGHSNHYIPSQTIHDSNNNVLNSIFGTTASSMHGISHAQAPSLWEPQGTGASLHHDLGTENYGQLHFPSSSHHQPNHQHHSHNHHHTQHAHHQVPVSREHQSNGLEGMLPPDDLIDKLVGSVTSGDNHLGVTTTGNARYPESNAVETV</sequence>
<keyword evidence="4" id="KW-0010">Activator</keyword>
<proteinExistence type="inferred from homology"/>
<evidence type="ECO:0000313" key="12">
    <source>
        <dbReference type="Proteomes" id="UP000053095"/>
    </source>
</evidence>